<dbReference type="PANTHER" id="PTHR13097">
    <property type="entry name" value="TRANSCRIPTION INITIATION FACTOR IIE, ALPHA SUBUNIT"/>
    <property type="match status" value="1"/>
</dbReference>
<feature type="compositionally biased region" description="Acidic residues" evidence="1">
    <location>
        <begin position="190"/>
        <end position="204"/>
    </location>
</feature>
<dbReference type="GO" id="GO:0006367">
    <property type="term" value="P:transcription initiation at RNA polymerase II promoter"/>
    <property type="evidence" value="ECO:0007669"/>
    <property type="project" value="TreeGrafter"/>
</dbReference>
<gene>
    <name evidence="2" type="ORF">GIB67_038440</name>
</gene>
<evidence type="ECO:0000256" key="1">
    <source>
        <dbReference type="SAM" id="MobiDB-lite"/>
    </source>
</evidence>
<name>A0A7J7NP99_9MAGN</name>
<dbReference type="PANTHER" id="PTHR13097:SF7">
    <property type="entry name" value="GENERAL TRANSCRIPTION FACTOR IIE SUBUNIT 1"/>
    <property type="match status" value="1"/>
</dbReference>
<reference evidence="2 3" key="1">
    <citation type="journal article" date="2020" name="IScience">
        <title>Genome Sequencing of the Endangered Kingdonia uniflora (Circaeasteraceae, Ranunculales) Reveals Potential Mechanisms of Evolutionary Specialization.</title>
        <authorList>
            <person name="Sun Y."/>
            <person name="Deng T."/>
            <person name="Zhang A."/>
            <person name="Moore M.J."/>
            <person name="Landis J.B."/>
            <person name="Lin N."/>
            <person name="Zhang H."/>
            <person name="Zhang X."/>
            <person name="Huang J."/>
            <person name="Zhang X."/>
            <person name="Sun H."/>
            <person name="Wang H."/>
        </authorList>
    </citation>
    <scope>NUCLEOTIDE SEQUENCE [LARGE SCALE GENOMIC DNA]</scope>
    <source>
        <strain evidence="2">TB1705</strain>
        <tissue evidence="2">Leaf</tissue>
    </source>
</reference>
<feature type="compositionally biased region" description="Basic and acidic residues" evidence="1">
    <location>
        <begin position="177"/>
        <end position="186"/>
    </location>
</feature>
<dbReference type="EMBL" id="JACGCM010000671">
    <property type="protein sequence ID" value="KAF6168943.1"/>
    <property type="molecule type" value="Genomic_DNA"/>
</dbReference>
<dbReference type="InterPro" id="IPR039997">
    <property type="entry name" value="TFE"/>
</dbReference>
<dbReference type="OrthoDB" id="1928051at2759"/>
<comment type="caution">
    <text evidence="2">The sequence shown here is derived from an EMBL/GenBank/DDBJ whole genome shotgun (WGS) entry which is preliminary data.</text>
</comment>
<keyword evidence="3" id="KW-1185">Reference proteome</keyword>
<evidence type="ECO:0000313" key="3">
    <source>
        <dbReference type="Proteomes" id="UP000541444"/>
    </source>
</evidence>
<dbReference type="GO" id="GO:0005673">
    <property type="term" value="C:transcription factor TFIIE complex"/>
    <property type="evidence" value="ECO:0007669"/>
    <property type="project" value="TreeGrafter"/>
</dbReference>
<accession>A0A7J7NP99</accession>
<feature type="compositionally biased region" description="Acidic residues" evidence="1">
    <location>
        <begin position="158"/>
        <end position="170"/>
    </location>
</feature>
<feature type="compositionally biased region" description="Low complexity" evidence="1">
    <location>
        <begin position="14"/>
        <end position="28"/>
    </location>
</feature>
<dbReference type="AlphaFoldDB" id="A0A7J7NP99"/>
<dbReference type="Proteomes" id="UP000541444">
    <property type="component" value="Unassembled WGS sequence"/>
</dbReference>
<sequence length="204" mass="22840">MMLHHTPEEVNPNSYNTFESSSVTSSSNNSKTTAVIKCFIVDSWQVEVALPGTEVKEEDIKPDAGTMKVLPPWMIKQGMQLTNEQRGGVRQELNMGNGSGSADLSDDKKSDEYVKAYYAALLQRQQEQDAKAKQQESAMADTISDYRHVGMKSKREEDEGDDDVEWEEEAPNTGNTSEHHKVHDLNLEADAIEDGEDDIDWEEG</sequence>
<organism evidence="2 3">
    <name type="scientific">Kingdonia uniflora</name>
    <dbReference type="NCBI Taxonomy" id="39325"/>
    <lineage>
        <taxon>Eukaryota</taxon>
        <taxon>Viridiplantae</taxon>
        <taxon>Streptophyta</taxon>
        <taxon>Embryophyta</taxon>
        <taxon>Tracheophyta</taxon>
        <taxon>Spermatophyta</taxon>
        <taxon>Magnoliopsida</taxon>
        <taxon>Ranunculales</taxon>
        <taxon>Circaeasteraceae</taxon>
        <taxon>Kingdonia</taxon>
    </lineage>
</organism>
<feature type="region of interest" description="Disordered" evidence="1">
    <location>
        <begin position="1"/>
        <end position="28"/>
    </location>
</feature>
<feature type="region of interest" description="Disordered" evidence="1">
    <location>
        <begin position="128"/>
        <end position="204"/>
    </location>
</feature>
<proteinExistence type="predicted"/>
<evidence type="ECO:0000313" key="2">
    <source>
        <dbReference type="EMBL" id="KAF6168943.1"/>
    </source>
</evidence>
<protein>
    <submittedName>
        <fullName evidence="2">Uncharacterized protein</fullName>
    </submittedName>
</protein>
<feature type="compositionally biased region" description="Basic and acidic residues" evidence="1">
    <location>
        <begin position="144"/>
        <end position="157"/>
    </location>
</feature>